<protein>
    <recommendedName>
        <fullName evidence="4">LIF1</fullName>
    </recommendedName>
</protein>
<dbReference type="RefSeq" id="XP_056082304.1">
    <property type="nucleotide sequence ID" value="XM_056222633.1"/>
</dbReference>
<feature type="region of interest" description="Disordered" evidence="1">
    <location>
        <begin position="323"/>
        <end position="426"/>
    </location>
</feature>
<feature type="compositionally biased region" description="Polar residues" evidence="1">
    <location>
        <begin position="398"/>
        <end position="426"/>
    </location>
</feature>
<keyword evidence="3" id="KW-1185">Reference proteome</keyword>
<dbReference type="EMBL" id="OX365763">
    <property type="protein sequence ID" value="CAI4039189.1"/>
    <property type="molecule type" value="Genomic_DNA"/>
</dbReference>
<dbReference type="AlphaFoldDB" id="A0AA35IYD0"/>
<sequence>MCPLMEFVSCIRTINEGADKDDDELGLCKVQIEDGCKLETLDEISFLEVRIKSMTVSEGTGIFSKSSFGINDVRIFTGESIDERSKKYVWYELLKMLTGHKVYFASLDNKIIFTKWACRMQDNKVWKVVMELESSGIIRRIAEFTLHAVTKGEIDLFEMAEKLYQGICYVNDSYRKIKESDYSNRSRVEELTQERELLDKLLEERDKKTRAMMVTLLNEKKKRIRELHGILQRNNIKVSDGDISDSALINLEIANPISELNSPGKRMNRRRIVEPQNLNGKLQDAKRRRVSSKMTHRSAIKEEEDDFDDFQFFGLSKRPVISKKSKLSENEDDTISLGNDVRSTSSLSDSSDDNLKHLVSLEDNEIQLSADKMNEVYGRVSESESETETSPEEKKSPNNSEQDSNEMQFCSQTESETDIETYSSHG</sequence>
<dbReference type="GeneID" id="80918400"/>
<evidence type="ECO:0000256" key="1">
    <source>
        <dbReference type="SAM" id="MobiDB-lite"/>
    </source>
</evidence>
<dbReference type="Proteomes" id="UP001161438">
    <property type="component" value="Chromosome 7"/>
</dbReference>
<accession>A0AA35IYD0</accession>
<organism evidence="2 3">
    <name type="scientific">Saccharomyces mikatae IFO 1815</name>
    <dbReference type="NCBI Taxonomy" id="226126"/>
    <lineage>
        <taxon>Eukaryota</taxon>
        <taxon>Fungi</taxon>
        <taxon>Dikarya</taxon>
        <taxon>Ascomycota</taxon>
        <taxon>Saccharomycotina</taxon>
        <taxon>Saccharomycetes</taxon>
        <taxon>Saccharomycetales</taxon>
        <taxon>Saccharomycetaceae</taxon>
        <taxon>Saccharomyces</taxon>
    </lineage>
</organism>
<evidence type="ECO:0000313" key="2">
    <source>
        <dbReference type="EMBL" id="CAI4039189.1"/>
    </source>
</evidence>
<reference evidence="2" key="1">
    <citation type="submission" date="2022-10" db="EMBL/GenBank/DDBJ databases">
        <authorList>
            <person name="Byrne P K."/>
        </authorList>
    </citation>
    <scope>NUCLEOTIDE SEQUENCE</scope>
    <source>
        <strain evidence="2">IFO1815</strain>
    </source>
</reference>
<evidence type="ECO:0008006" key="4">
    <source>
        <dbReference type="Google" id="ProtNLM"/>
    </source>
</evidence>
<dbReference type="InterPro" id="IPR014751">
    <property type="entry name" value="XRCC4-like_C"/>
</dbReference>
<gene>
    <name evidence="2" type="primary">SMKI07G1630</name>
    <name evidence="2" type="ORF">SMKI_07G1630</name>
</gene>
<dbReference type="SUPFAM" id="SSF58022">
    <property type="entry name" value="XRCC4, C-terminal oligomerization domain"/>
    <property type="match status" value="1"/>
</dbReference>
<evidence type="ECO:0000313" key="3">
    <source>
        <dbReference type="Proteomes" id="UP001161438"/>
    </source>
</evidence>
<name>A0AA35IYD0_SACMI</name>
<proteinExistence type="predicted"/>
<dbReference type="Gene3D" id="1.20.5.370">
    <property type="match status" value="1"/>
</dbReference>